<dbReference type="AlphaFoldDB" id="A0A8X6JPL2"/>
<keyword evidence="2" id="KW-0732">Signal</keyword>
<feature type="compositionally biased region" description="Basic residues" evidence="1">
    <location>
        <begin position="128"/>
        <end position="138"/>
    </location>
</feature>
<reference evidence="3" key="1">
    <citation type="submission" date="2020-08" db="EMBL/GenBank/DDBJ databases">
        <title>Multicomponent nature underlies the extraordinary mechanical properties of spider dragline silk.</title>
        <authorList>
            <person name="Kono N."/>
            <person name="Nakamura H."/>
            <person name="Mori M."/>
            <person name="Yoshida Y."/>
            <person name="Ohtoshi R."/>
            <person name="Malay A.D."/>
            <person name="Moran D.A.P."/>
            <person name="Tomita M."/>
            <person name="Numata K."/>
            <person name="Arakawa K."/>
        </authorList>
    </citation>
    <scope>NUCLEOTIDE SEQUENCE</scope>
</reference>
<dbReference type="CDD" id="cd11304">
    <property type="entry name" value="Cadherin_repeat"/>
    <property type="match status" value="1"/>
</dbReference>
<evidence type="ECO:0000256" key="2">
    <source>
        <dbReference type="SAM" id="SignalP"/>
    </source>
</evidence>
<organism evidence="3 4">
    <name type="scientific">Nephila pilipes</name>
    <name type="common">Giant wood spider</name>
    <name type="synonym">Nephila maculata</name>
    <dbReference type="NCBI Taxonomy" id="299642"/>
    <lineage>
        <taxon>Eukaryota</taxon>
        <taxon>Metazoa</taxon>
        <taxon>Ecdysozoa</taxon>
        <taxon>Arthropoda</taxon>
        <taxon>Chelicerata</taxon>
        <taxon>Arachnida</taxon>
        <taxon>Araneae</taxon>
        <taxon>Araneomorphae</taxon>
        <taxon>Entelegynae</taxon>
        <taxon>Araneoidea</taxon>
        <taxon>Nephilidae</taxon>
        <taxon>Nephila</taxon>
    </lineage>
</organism>
<keyword evidence="3" id="KW-0418">Kinase</keyword>
<feature type="region of interest" description="Disordered" evidence="1">
    <location>
        <begin position="116"/>
        <end position="138"/>
    </location>
</feature>
<gene>
    <name evidence="3" type="primary">X975_05156</name>
    <name evidence="3" type="ORF">NPIL_411621</name>
</gene>
<dbReference type="Proteomes" id="UP000887013">
    <property type="component" value="Unassembled WGS sequence"/>
</dbReference>
<keyword evidence="3" id="KW-0808">Transferase</keyword>
<dbReference type="GO" id="GO:0016301">
    <property type="term" value="F:kinase activity"/>
    <property type="evidence" value="ECO:0007669"/>
    <property type="project" value="UniProtKB-KW"/>
</dbReference>
<dbReference type="InterPro" id="IPR015919">
    <property type="entry name" value="Cadherin-like_sf"/>
</dbReference>
<proteinExistence type="predicted"/>
<sequence>MAIPQTILCLAASLLITLGSSGSNFLSQNTPPLFEMKREWIIPEDEPVGRRVTTVRTRDDEGDPIEYGIEPAVFLDGSSYFSIDKKTGKVVVARPLTGLSVRKICQETKTKANFSGHQDEYLQEPHSTQKKCKAKYPR</sequence>
<comment type="caution">
    <text evidence="3">The sequence shown here is derived from an EMBL/GenBank/DDBJ whole genome shotgun (WGS) entry which is preliminary data.</text>
</comment>
<accession>A0A8X6JPL2</accession>
<name>A0A8X6JPL2_NEPPI</name>
<feature type="chain" id="PRO_5036482037" evidence="2">
    <location>
        <begin position="23"/>
        <end position="138"/>
    </location>
</feature>
<dbReference type="EMBL" id="BMAW01045360">
    <property type="protein sequence ID" value="GFS49491.1"/>
    <property type="molecule type" value="Genomic_DNA"/>
</dbReference>
<evidence type="ECO:0000313" key="4">
    <source>
        <dbReference type="Proteomes" id="UP000887013"/>
    </source>
</evidence>
<evidence type="ECO:0000256" key="1">
    <source>
        <dbReference type="SAM" id="MobiDB-lite"/>
    </source>
</evidence>
<protein>
    <submittedName>
        <fullName evidence="3">Tyrosine kinase receptor Cad96Ca</fullName>
    </submittedName>
</protein>
<dbReference type="GO" id="GO:0005509">
    <property type="term" value="F:calcium ion binding"/>
    <property type="evidence" value="ECO:0007669"/>
    <property type="project" value="InterPro"/>
</dbReference>
<keyword evidence="4" id="KW-1185">Reference proteome</keyword>
<dbReference type="GO" id="GO:0016020">
    <property type="term" value="C:membrane"/>
    <property type="evidence" value="ECO:0007669"/>
    <property type="project" value="InterPro"/>
</dbReference>
<dbReference type="SUPFAM" id="SSF49313">
    <property type="entry name" value="Cadherin-like"/>
    <property type="match status" value="1"/>
</dbReference>
<dbReference type="Gene3D" id="2.60.40.60">
    <property type="entry name" value="Cadherins"/>
    <property type="match status" value="1"/>
</dbReference>
<keyword evidence="3" id="KW-0675">Receptor</keyword>
<evidence type="ECO:0000313" key="3">
    <source>
        <dbReference type="EMBL" id="GFS49491.1"/>
    </source>
</evidence>
<feature type="signal peptide" evidence="2">
    <location>
        <begin position="1"/>
        <end position="22"/>
    </location>
</feature>
<dbReference type="OrthoDB" id="3256376at2759"/>